<dbReference type="PROSITE" id="PS50106">
    <property type="entry name" value="PDZ"/>
    <property type="match status" value="1"/>
</dbReference>
<keyword evidence="2" id="KW-0645">Protease</keyword>
<evidence type="ECO:0000256" key="4">
    <source>
        <dbReference type="ARBA" id="ARBA00022825"/>
    </source>
</evidence>
<dbReference type="Proteomes" id="UP001055125">
    <property type="component" value="Unassembled WGS sequence"/>
</dbReference>
<dbReference type="InterPro" id="IPR001478">
    <property type="entry name" value="PDZ"/>
</dbReference>
<feature type="domain" description="PDZ" evidence="5">
    <location>
        <begin position="250"/>
        <end position="333"/>
    </location>
</feature>
<evidence type="ECO:0000256" key="1">
    <source>
        <dbReference type="ARBA" id="ARBA00010541"/>
    </source>
</evidence>
<dbReference type="InterPro" id="IPR036034">
    <property type="entry name" value="PDZ_sf"/>
</dbReference>
<keyword evidence="4" id="KW-0720">Serine protease</keyword>
<comment type="similarity">
    <text evidence="1">Belongs to the peptidase S1C family.</text>
</comment>
<dbReference type="SMART" id="SM00228">
    <property type="entry name" value="PDZ"/>
    <property type="match status" value="1"/>
</dbReference>
<dbReference type="InterPro" id="IPR001940">
    <property type="entry name" value="Peptidase_S1C"/>
</dbReference>
<dbReference type="PANTHER" id="PTHR22939:SF129">
    <property type="entry name" value="SERINE PROTEASE HTRA2, MITOCHONDRIAL"/>
    <property type="match status" value="1"/>
</dbReference>
<dbReference type="SUPFAM" id="SSF50156">
    <property type="entry name" value="PDZ domain-like"/>
    <property type="match status" value="1"/>
</dbReference>
<dbReference type="SUPFAM" id="SSF50494">
    <property type="entry name" value="Trypsin-like serine proteases"/>
    <property type="match status" value="1"/>
</dbReference>
<reference evidence="6" key="1">
    <citation type="journal article" date="2021" name="Front. Microbiol.">
        <title>Comprehensive Comparative Genomics and Phenotyping of Methylobacterium Species.</title>
        <authorList>
            <person name="Alessa O."/>
            <person name="Ogura Y."/>
            <person name="Fujitani Y."/>
            <person name="Takami H."/>
            <person name="Hayashi T."/>
            <person name="Sahin N."/>
            <person name="Tani A."/>
        </authorList>
    </citation>
    <scope>NUCLEOTIDE SEQUENCE</scope>
    <source>
        <strain evidence="6">DSM 19015</strain>
    </source>
</reference>
<organism evidence="6 7">
    <name type="scientific">Methylobacterium iners</name>
    <dbReference type="NCBI Taxonomy" id="418707"/>
    <lineage>
        <taxon>Bacteria</taxon>
        <taxon>Pseudomonadati</taxon>
        <taxon>Pseudomonadota</taxon>
        <taxon>Alphaproteobacteria</taxon>
        <taxon>Hyphomicrobiales</taxon>
        <taxon>Methylobacteriaceae</taxon>
        <taxon>Methylobacterium</taxon>
    </lineage>
</organism>
<evidence type="ECO:0000313" key="7">
    <source>
        <dbReference type="Proteomes" id="UP001055125"/>
    </source>
</evidence>
<dbReference type="InterPro" id="IPR009003">
    <property type="entry name" value="Peptidase_S1_PA"/>
</dbReference>
<dbReference type="EMBL" id="BPQP01000026">
    <property type="protein sequence ID" value="GJD94556.1"/>
    <property type="molecule type" value="Genomic_DNA"/>
</dbReference>
<dbReference type="PANTHER" id="PTHR22939">
    <property type="entry name" value="SERINE PROTEASE FAMILY S1C HTRA-RELATED"/>
    <property type="match status" value="1"/>
</dbReference>
<evidence type="ECO:0000256" key="2">
    <source>
        <dbReference type="ARBA" id="ARBA00022670"/>
    </source>
</evidence>
<keyword evidence="7" id="KW-1185">Reference proteome</keyword>
<gene>
    <name evidence="6" type="primary">degS</name>
    <name evidence="6" type="ORF">OCOJLMKI_1759</name>
</gene>
<evidence type="ECO:0000313" key="6">
    <source>
        <dbReference type="EMBL" id="GJD94556.1"/>
    </source>
</evidence>
<reference evidence="6" key="2">
    <citation type="submission" date="2021-08" db="EMBL/GenBank/DDBJ databases">
        <authorList>
            <person name="Tani A."/>
            <person name="Ola A."/>
            <person name="Ogura Y."/>
            <person name="Katsura K."/>
            <person name="Hayashi T."/>
        </authorList>
    </citation>
    <scope>NUCLEOTIDE SEQUENCE</scope>
    <source>
        <strain evidence="6">DSM 19015</strain>
    </source>
</reference>
<evidence type="ECO:0000259" key="5">
    <source>
        <dbReference type="PROSITE" id="PS50106"/>
    </source>
</evidence>
<dbReference type="Gene3D" id="2.30.42.10">
    <property type="match status" value="1"/>
</dbReference>
<name>A0ABQ4RVD9_9HYPH</name>
<proteinExistence type="inferred from homology"/>
<accession>A0ABQ4RVD9</accession>
<dbReference type="Gene3D" id="2.40.10.120">
    <property type="match status" value="1"/>
</dbReference>
<dbReference type="Pfam" id="PF13365">
    <property type="entry name" value="Trypsin_2"/>
    <property type="match status" value="1"/>
</dbReference>
<sequence>MRRTLRRARLSAVGPATYLRIRQDERRGSVGMASQGDWKIPAAAQPKPGDYGYDFERALTAIVSLSTRVPPEAFTAETLGTERAGNGVVIGEDGLVLTIGYLVMEAETVWLTTHDGRSLPGHVVGYDAVTGFGLVQALGALDLPALPFGRSGTVRVGDQAVVAGAGGRQRCVAVQVIARQEFAGYWEYVLDDALFTAPSHPHWGGAALISREGELLGIGSLQLQQGGTGAARAINMIVPIDLLPPILDDLVRRGRADRPPRPWLGLYATEGEGAVVVMGLADDGPAESADLRAGDVIVAVASEPVADLAGFFRQVWALGEAGVRVPLTVRRDGTVLKLSVTSGDRERFLVTPQLH</sequence>
<keyword evidence="3" id="KW-0378">Hydrolase</keyword>
<evidence type="ECO:0000256" key="3">
    <source>
        <dbReference type="ARBA" id="ARBA00022801"/>
    </source>
</evidence>
<comment type="caution">
    <text evidence="6">The sequence shown here is derived from an EMBL/GenBank/DDBJ whole genome shotgun (WGS) entry which is preliminary data.</text>
</comment>
<dbReference type="Pfam" id="PF13180">
    <property type="entry name" value="PDZ_2"/>
    <property type="match status" value="1"/>
</dbReference>
<dbReference type="PRINTS" id="PR00834">
    <property type="entry name" value="PROTEASES2C"/>
</dbReference>
<protein>
    <submittedName>
        <fullName evidence="6">Serine endoprotease DegS</fullName>
    </submittedName>
</protein>